<protein>
    <submittedName>
        <fullName evidence="2">Uncharacterized protein</fullName>
    </submittedName>
</protein>
<organism evidence="2 3">
    <name type="scientific">Sulfitobacter mediterraneus</name>
    <dbReference type="NCBI Taxonomy" id="83219"/>
    <lineage>
        <taxon>Bacteria</taxon>
        <taxon>Pseudomonadati</taxon>
        <taxon>Pseudomonadota</taxon>
        <taxon>Alphaproteobacteria</taxon>
        <taxon>Rhodobacterales</taxon>
        <taxon>Roseobacteraceae</taxon>
        <taxon>Sulfitobacter</taxon>
    </lineage>
</organism>
<evidence type="ECO:0000313" key="2">
    <source>
        <dbReference type="EMBL" id="PTX75169.1"/>
    </source>
</evidence>
<dbReference type="AlphaFoldDB" id="A0A2T6CI32"/>
<comment type="caution">
    <text evidence="2">The sequence shown here is derived from an EMBL/GenBank/DDBJ whole genome shotgun (WGS) entry which is preliminary data.</text>
</comment>
<dbReference type="Proteomes" id="UP000244092">
    <property type="component" value="Unassembled WGS sequence"/>
</dbReference>
<dbReference type="EMBL" id="QBKU01000002">
    <property type="protein sequence ID" value="PTX75169.1"/>
    <property type="molecule type" value="Genomic_DNA"/>
</dbReference>
<keyword evidence="1" id="KW-1133">Transmembrane helix</keyword>
<proteinExistence type="predicted"/>
<name>A0A2T6CI32_9RHOB</name>
<keyword evidence="1" id="KW-0472">Membrane</keyword>
<sequence length="49" mass="5570">MISISDYFLLLLLTGGGLLLLTVTILAPVLIWSTYRIIVRSYPYKKVLK</sequence>
<keyword evidence="1" id="KW-0812">Transmembrane</keyword>
<evidence type="ECO:0000256" key="1">
    <source>
        <dbReference type="SAM" id="Phobius"/>
    </source>
</evidence>
<gene>
    <name evidence="2" type="ORF">C8N31_102274</name>
</gene>
<reference evidence="2 3" key="1">
    <citation type="submission" date="2018-04" db="EMBL/GenBank/DDBJ databases">
        <title>Genomic Encyclopedia of Archaeal and Bacterial Type Strains, Phase II (KMG-II): from individual species to whole genera.</title>
        <authorList>
            <person name="Goeker M."/>
        </authorList>
    </citation>
    <scope>NUCLEOTIDE SEQUENCE [LARGE SCALE GENOMIC DNA]</scope>
    <source>
        <strain evidence="2 3">DSM 12244</strain>
    </source>
</reference>
<accession>A0A2T6CI32</accession>
<feature type="transmembrane region" description="Helical" evidence="1">
    <location>
        <begin position="7"/>
        <end position="32"/>
    </location>
</feature>
<evidence type="ECO:0000313" key="3">
    <source>
        <dbReference type="Proteomes" id="UP000244092"/>
    </source>
</evidence>